<keyword evidence="3" id="KW-1185">Reference proteome</keyword>
<feature type="transmembrane region" description="Helical" evidence="1">
    <location>
        <begin position="284"/>
        <end position="305"/>
    </location>
</feature>
<gene>
    <name evidence="2" type="ORF">ACFOW1_11680</name>
</gene>
<keyword evidence="1" id="KW-1133">Transmembrane helix</keyword>
<feature type="transmembrane region" description="Helical" evidence="1">
    <location>
        <begin position="195"/>
        <end position="215"/>
    </location>
</feature>
<organism evidence="2 3">
    <name type="scientific">Parasediminibacterium paludis</name>
    <dbReference type="NCBI Taxonomy" id="908966"/>
    <lineage>
        <taxon>Bacteria</taxon>
        <taxon>Pseudomonadati</taxon>
        <taxon>Bacteroidota</taxon>
        <taxon>Chitinophagia</taxon>
        <taxon>Chitinophagales</taxon>
        <taxon>Chitinophagaceae</taxon>
        <taxon>Parasediminibacterium</taxon>
    </lineage>
</organism>
<evidence type="ECO:0000313" key="2">
    <source>
        <dbReference type="EMBL" id="MFC4232557.1"/>
    </source>
</evidence>
<feature type="transmembrane region" description="Helical" evidence="1">
    <location>
        <begin position="169"/>
        <end position="188"/>
    </location>
</feature>
<dbReference type="Proteomes" id="UP001595906">
    <property type="component" value="Unassembled WGS sequence"/>
</dbReference>
<dbReference type="PANTHER" id="PTHR35337">
    <property type="entry name" value="SLR1478 PROTEIN"/>
    <property type="match status" value="1"/>
</dbReference>
<feature type="transmembrane region" description="Helical" evidence="1">
    <location>
        <begin position="221"/>
        <end position="240"/>
    </location>
</feature>
<proteinExistence type="predicted"/>
<dbReference type="EMBL" id="JBHSDC010000022">
    <property type="protein sequence ID" value="MFC4232557.1"/>
    <property type="molecule type" value="Genomic_DNA"/>
</dbReference>
<evidence type="ECO:0000256" key="1">
    <source>
        <dbReference type="SAM" id="Phobius"/>
    </source>
</evidence>
<evidence type="ECO:0000313" key="3">
    <source>
        <dbReference type="Proteomes" id="UP001595906"/>
    </source>
</evidence>
<feature type="transmembrane region" description="Helical" evidence="1">
    <location>
        <begin position="98"/>
        <end position="116"/>
    </location>
</feature>
<protein>
    <submittedName>
        <fullName evidence="2">Stage II sporulation protein M</fullName>
    </submittedName>
</protein>
<sequence>MREAVFLKQNADKWKQFEEDVKRHLSADELAKQFVELTDDLSYAKTFYPKSNTTRYLNGLAAKFHVEIYKNKKEKKGRVWWFWQFELPYLFKYYHKQFLYAFLFFVVFSLMGALSAKYDDSFIRLILGDGYVNMTLDNIEKGDPFGVYKGGSQFSMFVQIASNNIKVSLFTYVLGICFSVGSVWMLFSNGIMLGAFQYMFIAKGLGTKFILVVFIHGTLELWSIIIAGAAGLIMGNSFLFPGTYTRTESLLRGGKDGLKIVVGLVPLFIVAAFFEGFVTRYSNMPVWTSLLILGASLTFIIWYFVIYPIQLHKKINTTAVNSPETSNQKNFNAWMVKKWNLEN</sequence>
<reference evidence="3" key="1">
    <citation type="journal article" date="2019" name="Int. J. Syst. Evol. Microbiol.">
        <title>The Global Catalogue of Microorganisms (GCM) 10K type strain sequencing project: providing services to taxonomists for standard genome sequencing and annotation.</title>
        <authorList>
            <consortium name="The Broad Institute Genomics Platform"/>
            <consortium name="The Broad Institute Genome Sequencing Center for Infectious Disease"/>
            <person name="Wu L."/>
            <person name="Ma J."/>
        </authorList>
    </citation>
    <scope>NUCLEOTIDE SEQUENCE [LARGE SCALE GENOMIC DNA]</scope>
    <source>
        <strain evidence="3">CECT 8010</strain>
    </source>
</reference>
<feature type="transmembrane region" description="Helical" evidence="1">
    <location>
        <begin position="260"/>
        <end position="278"/>
    </location>
</feature>
<dbReference type="PANTHER" id="PTHR35337:SF1">
    <property type="entry name" value="SLR1478 PROTEIN"/>
    <property type="match status" value="1"/>
</dbReference>
<keyword evidence="1" id="KW-0812">Transmembrane</keyword>
<name>A0ABV8PX53_9BACT</name>
<dbReference type="Pfam" id="PF01944">
    <property type="entry name" value="SpoIIM"/>
    <property type="match status" value="1"/>
</dbReference>
<accession>A0ABV8PX53</accession>
<dbReference type="InterPro" id="IPR002798">
    <property type="entry name" value="SpoIIM-like"/>
</dbReference>
<comment type="caution">
    <text evidence="2">The sequence shown here is derived from an EMBL/GenBank/DDBJ whole genome shotgun (WGS) entry which is preliminary data.</text>
</comment>
<keyword evidence="1" id="KW-0472">Membrane</keyword>
<dbReference type="RefSeq" id="WP_379014460.1">
    <property type="nucleotide sequence ID" value="NZ_JBHSDC010000022.1"/>
</dbReference>